<dbReference type="AlphaFoldDB" id="A0A9P7G6V9"/>
<dbReference type="PANTHER" id="PTHR14898">
    <property type="entry name" value="ENHANCER OF POLYCOMB"/>
    <property type="match status" value="1"/>
</dbReference>
<protein>
    <recommendedName>
        <fullName evidence="7">Enhancer of polycomb-like protein</fullName>
    </recommendedName>
</protein>
<keyword evidence="8" id="KW-0175">Coiled coil</keyword>
<feature type="region of interest" description="Disordered" evidence="9">
    <location>
        <begin position="155"/>
        <end position="192"/>
    </location>
</feature>
<keyword evidence="5 7" id="KW-0539">Nucleus</keyword>
<evidence type="ECO:0000256" key="2">
    <source>
        <dbReference type="ARBA" id="ARBA00008035"/>
    </source>
</evidence>
<dbReference type="EMBL" id="JABCKV010000046">
    <property type="protein sequence ID" value="KAG5645182.1"/>
    <property type="molecule type" value="Genomic_DNA"/>
</dbReference>
<comment type="function">
    <text evidence="6">Component of the NuA4 histone acetyltransferase complex which is involved in transcriptional activation of selected genes principally by acetylation of nucleosomal histone H4 and H2A. The NuA4 complex is also involved in DNA repair. Involved in gene silencing by neighboring heterochromatin, blockage of the silencing spreading along the chromosome, and required for cell cycle progression through G2/M.</text>
</comment>
<keyword evidence="4 7" id="KW-0804">Transcription</keyword>
<evidence type="ECO:0000256" key="7">
    <source>
        <dbReference type="RuleBase" id="RU361124"/>
    </source>
</evidence>
<sequence length="951" mass="104624">MARLTGASTRNRNRLSNKHRVRVVFGDLEADPLHILNEDEEKHQFTNLVAGVDAEDANEHHLQAVLNESQSQSSARPTRGAAGQNAPPAAFIPTPGSTGVVDNYEELYPPNRWKDPVTYLCTSITPEESCTNAISSGFTYYMDERDKEWLDKNNEEARGEGTSAHGALSSSGSSTRTSARSAKAKGKEPEQSSALFISEDEFELVMGVFEKVTHDKTEYLHHSLETGMEFPSFSDYHDTFSSPLLPSTFASYSVPTWIPPAAQLLRTARTIYPHWKERRIEREGHRIIPTLNGDETDTLNESYICFRRREIKTVRKTRASQATSSDKLARLQSELVFPLELARNILQREHLKRDAAQHARIVCNRRMGLADFKRKYPNWGDKGDEDLLIDKEKPKKTEVPRPPKIRADPGVLVRPEVAAIRPAERLALINEAMEKRLARQKEQDHHWEDQVENPYQTLPIPQPSRYFKFIPTNFLASPSDGRPVLENKRVPRAVRPRRGRGGRLLIDRRDFAPRPVTSARRPSLFDRDNDVEMASEYEEETRRLQERWRYDLDDVPAIGPDGPEEQNRKLVDDYSPKILRYSMTLLVDPDQQSLANDPAIPVIHEGREKMVIPFRLGLVQPQLRRGPGGPRPEPPQGYPRPPTAVPPNGTPISSQQQLKKMPPPTTVPHLRISSNGGMRPPHAVASMQGPSPVQSSPPNSATNPAVSNGVNRAAINLPHIDSSKGEANGTPAISSAIQIQQPHDPKPNGAALLHPHPQGVAVSSGINGYHITPAAAAALVNSPQFTFPGNHGLSIQQVQNLKAAFTAQAAQAAQDPSLAKGAIGGLPAYLQTPLQAQQLAAANNLNLKLPPGRQMHWAAGVQQVKPVANGVDVVQVGQAVPVRTPSANGTRPALRIGVNGQATHLSPQVQPISSPIAVPVQTPPRVSLTPTLPRASPLLQQQPAGSSKGGY</sequence>
<dbReference type="InterPro" id="IPR024943">
    <property type="entry name" value="Enhancer_polycomb"/>
</dbReference>
<dbReference type="InterPro" id="IPR019542">
    <property type="entry name" value="Enhancer_polycomb-like_N"/>
</dbReference>
<evidence type="ECO:0000256" key="4">
    <source>
        <dbReference type="ARBA" id="ARBA00023163"/>
    </source>
</evidence>
<evidence type="ECO:0000259" key="10">
    <source>
        <dbReference type="Pfam" id="PF10513"/>
    </source>
</evidence>
<dbReference type="GO" id="GO:0005634">
    <property type="term" value="C:nucleus"/>
    <property type="evidence" value="ECO:0007669"/>
    <property type="project" value="UniProtKB-SubCell"/>
</dbReference>
<feature type="coiled-coil region" evidence="8">
    <location>
        <begin position="423"/>
        <end position="450"/>
    </location>
</feature>
<feature type="domain" description="Enhancer of polycomb-like N-terminal" evidence="10">
    <location>
        <begin position="12"/>
        <end position="211"/>
    </location>
</feature>
<feature type="compositionally biased region" description="Polar residues" evidence="9">
    <location>
        <begin position="67"/>
        <end position="76"/>
    </location>
</feature>
<gene>
    <name evidence="11" type="ORF">DXG03_006700</name>
</gene>
<feature type="region of interest" description="Disordered" evidence="9">
    <location>
        <begin position="621"/>
        <end position="707"/>
    </location>
</feature>
<feature type="region of interest" description="Disordered" evidence="9">
    <location>
        <begin position="67"/>
        <end position="97"/>
    </location>
</feature>
<feature type="region of interest" description="Disordered" evidence="9">
    <location>
        <begin position="914"/>
        <end position="951"/>
    </location>
</feature>
<evidence type="ECO:0000313" key="11">
    <source>
        <dbReference type="EMBL" id="KAG5645182.1"/>
    </source>
</evidence>
<evidence type="ECO:0000256" key="1">
    <source>
        <dbReference type="ARBA" id="ARBA00004123"/>
    </source>
</evidence>
<reference evidence="11" key="2">
    <citation type="submission" date="2021-10" db="EMBL/GenBank/DDBJ databases">
        <title>Phylogenomics reveals ancestral predisposition of the termite-cultivated fungus Termitomyces towards a domesticated lifestyle.</title>
        <authorList>
            <person name="Auxier B."/>
            <person name="Grum-Grzhimaylo A."/>
            <person name="Cardenas M.E."/>
            <person name="Lodge J.D."/>
            <person name="Laessoe T."/>
            <person name="Pedersen O."/>
            <person name="Smith M.E."/>
            <person name="Kuyper T.W."/>
            <person name="Franco-Molano E.A."/>
            <person name="Baroni T.J."/>
            <person name="Aanen D.K."/>
        </authorList>
    </citation>
    <scope>NUCLEOTIDE SEQUENCE</scope>
    <source>
        <strain evidence="11">AP01</strain>
        <tissue evidence="11">Mycelium</tissue>
    </source>
</reference>
<name>A0A9P7G6V9_9AGAR</name>
<organism evidence="11 12">
    <name type="scientific">Asterophora parasitica</name>
    <dbReference type="NCBI Taxonomy" id="117018"/>
    <lineage>
        <taxon>Eukaryota</taxon>
        <taxon>Fungi</taxon>
        <taxon>Dikarya</taxon>
        <taxon>Basidiomycota</taxon>
        <taxon>Agaricomycotina</taxon>
        <taxon>Agaricomycetes</taxon>
        <taxon>Agaricomycetidae</taxon>
        <taxon>Agaricales</taxon>
        <taxon>Tricholomatineae</taxon>
        <taxon>Lyophyllaceae</taxon>
        <taxon>Asterophora</taxon>
    </lineage>
</organism>
<evidence type="ECO:0000256" key="3">
    <source>
        <dbReference type="ARBA" id="ARBA00023015"/>
    </source>
</evidence>
<feature type="compositionally biased region" description="Basic and acidic residues" evidence="9">
    <location>
        <begin position="388"/>
        <end position="407"/>
    </location>
</feature>
<dbReference type="OrthoDB" id="435275at2759"/>
<dbReference type="Pfam" id="PF10513">
    <property type="entry name" value="EPL1"/>
    <property type="match status" value="1"/>
</dbReference>
<proteinExistence type="inferred from homology"/>
<feature type="region of interest" description="Disordered" evidence="9">
    <location>
        <begin position="383"/>
        <end position="407"/>
    </location>
</feature>
<evidence type="ECO:0000256" key="6">
    <source>
        <dbReference type="ARBA" id="ARBA00025513"/>
    </source>
</evidence>
<comment type="subcellular location">
    <subcellularLocation>
        <location evidence="1 7">Nucleus</location>
    </subcellularLocation>
</comment>
<comment type="caution">
    <text evidence="11">The sequence shown here is derived from an EMBL/GenBank/DDBJ whole genome shotgun (WGS) entry which is preliminary data.</text>
</comment>
<evidence type="ECO:0000256" key="5">
    <source>
        <dbReference type="ARBA" id="ARBA00023242"/>
    </source>
</evidence>
<dbReference type="GO" id="GO:0035267">
    <property type="term" value="C:NuA4 histone acetyltransferase complex"/>
    <property type="evidence" value="ECO:0007669"/>
    <property type="project" value="InterPro"/>
</dbReference>
<reference evidence="11" key="1">
    <citation type="submission" date="2020-07" db="EMBL/GenBank/DDBJ databases">
        <authorList>
            <person name="Nieuwenhuis M."/>
            <person name="Van De Peppel L.J.J."/>
        </authorList>
    </citation>
    <scope>NUCLEOTIDE SEQUENCE</scope>
    <source>
        <strain evidence="11">AP01</strain>
        <tissue evidence="11">Mycelium</tissue>
    </source>
</reference>
<dbReference type="GO" id="GO:0006357">
    <property type="term" value="P:regulation of transcription by RNA polymerase II"/>
    <property type="evidence" value="ECO:0007669"/>
    <property type="project" value="InterPro"/>
</dbReference>
<keyword evidence="3 7" id="KW-0805">Transcription regulation</keyword>
<feature type="compositionally biased region" description="Polar residues" evidence="9">
    <location>
        <begin position="688"/>
        <end position="707"/>
    </location>
</feature>
<accession>A0A9P7G6V9</accession>
<feature type="compositionally biased region" description="Low complexity" evidence="9">
    <location>
        <begin position="161"/>
        <end position="181"/>
    </location>
</feature>
<comment type="similarity">
    <text evidence="2 7">Belongs to the enhancer of polycomb family.</text>
</comment>
<evidence type="ECO:0000256" key="9">
    <source>
        <dbReference type="SAM" id="MobiDB-lite"/>
    </source>
</evidence>
<dbReference type="Proteomes" id="UP000775547">
    <property type="component" value="Unassembled WGS sequence"/>
</dbReference>
<evidence type="ECO:0000256" key="8">
    <source>
        <dbReference type="SAM" id="Coils"/>
    </source>
</evidence>
<evidence type="ECO:0000313" key="12">
    <source>
        <dbReference type="Proteomes" id="UP000775547"/>
    </source>
</evidence>
<keyword evidence="12" id="KW-1185">Reference proteome</keyword>
<feature type="compositionally biased region" description="Pro residues" evidence="9">
    <location>
        <begin position="629"/>
        <end position="649"/>
    </location>
</feature>